<feature type="transmembrane region" description="Helical" evidence="1">
    <location>
        <begin position="72"/>
        <end position="89"/>
    </location>
</feature>
<gene>
    <name evidence="2" type="ORF">BJ994_001466</name>
</gene>
<keyword evidence="1" id="KW-0812">Transmembrane</keyword>
<comment type="caution">
    <text evidence="2">The sequence shown here is derived from an EMBL/GenBank/DDBJ whole genome shotgun (WGS) entry which is preliminary data.</text>
</comment>
<name>A0A846RL42_9MICC</name>
<feature type="transmembrane region" description="Helical" evidence="1">
    <location>
        <begin position="7"/>
        <end position="27"/>
    </location>
</feature>
<reference evidence="2 3" key="1">
    <citation type="submission" date="2020-03" db="EMBL/GenBank/DDBJ databases">
        <title>Sequencing the genomes of 1000 actinobacteria strains.</title>
        <authorList>
            <person name="Klenk H.-P."/>
        </authorList>
    </citation>
    <scope>NUCLEOTIDE SEQUENCE [LARGE SCALE GENOMIC DNA]</scope>
    <source>
        <strain evidence="2 3">DSM 16403</strain>
    </source>
</reference>
<keyword evidence="3" id="KW-1185">Reference proteome</keyword>
<proteinExistence type="predicted"/>
<sequence length="144" mass="15408">MTRAPAQIRLVWALVDIALILVFAFLGQASHYDAVSLPGALATAAPFLAAYSMTYLACLAWRRPAAPLRTGVPMWLGTAVGGLMLRVWFGESAAPAFQIVAVVVLALFLVFPRLVAATLGAVRRRRRRQSSAHHSPAQNQGAAS</sequence>
<organism evidence="2 3">
    <name type="scientific">Arthrobacter pigmenti</name>
    <dbReference type="NCBI Taxonomy" id="271432"/>
    <lineage>
        <taxon>Bacteria</taxon>
        <taxon>Bacillati</taxon>
        <taxon>Actinomycetota</taxon>
        <taxon>Actinomycetes</taxon>
        <taxon>Micrococcales</taxon>
        <taxon>Micrococcaceae</taxon>
        <taxon>Arthrobacter</taxon>
    </lineage>
</organism>
<dbReference type="InterPro" id="IPR021414">
    <property type="entry name" value="DUF3054"/>
</dbReference>
<protein>
    <submittedName>
        <fullName evidence="2">Membrane protein YdbS with pleckstrin-like domain</fullName>
    </submittedName>
</protein>
<feature type="transmembrane region" description="Helical" evidence="1">
    <location>
        <begin position="39"/>
        <end position="60"/>
    </location>
</feature>
<dbReference type="EMBL" id="JAATJL010000001">
    <property type="protein sequence ID" value="NJC22390.1"/>
    <property type="molecule type" value="Genomic_DNA"/>
</dbReference>
<dbReference type="RefSeq" id="WP_167992956.1">
    <property type="nucleotide sequence ID" value="NZ_JAATJL010000001.1"/>
</dbReference>
<evidence type="ECO:0000256" key="1">
    <source>
        <dbReference type="SAM" id="Phobius"/>
    </source>
</evidence>
<dbReference type="Pfam" id="PF11255">
    <property type="entry name" value="DUF3054"/>
    <property type="match status" value="1"/>
</dbReference>
<evidence type="ECO:0000313" key="2">
    <source>
        <dbReference type="EMBL" id="NJC22390.1"/>
    </source>
</evidence>
<evidence type="ECO:0000313" key="3">
    <source>
        <dbReference type="Proteomes" id="UP000547458"/>
    </source>
</evidence>
<dbReference type="AlphaFoldDB" id="A0A846RL42"/>
<accession>A0A846RL42</accession>
<keyword evidence="1" id="KW-0472">Membrane</keyword>
<keyword evidence="1" id="KW-1133">Transmembrane helix</keyword>
<dbReference type="Proteomes" id="UP000547458">
    <property type="component" value="Unassembled WGS sequence"/>
</dbReference>
<feature type="transmembrane region" description="Helical" evidence="1">
    <location>
        <begin position="95"/>
        <end position="122"/>
    </location>
</feature>